<keyword evidence="2" id="KW-1185">Reference proteome</keyword>
<reference evidence="1" key="1">
    <citation type="submission" date="2020-01" db="EMBL/GenBank/DDBJ databases">
        <title>Identification and distribution of gene clusters putatively required for synthesis of sphingolipid metabolism inhibitors in phylogenetically diverse species of the filamentous fungus Fusarium.</title>
        <authorList>
            <person name="Kim H.-S."/>
            <person name="Busman M."/>
            <person name="Brown D.W."/>
            <person name="Divon H."/>
            <person name="Uhlig S."/>
            <person name="Proctor R.H."/>
        </authorList>
    </citation>
    <scope>NUCLEOTIDE SEQUENCE</scope>
    <source>
        <strain evidence="1">NRRL 53441</strain>
    </source>
</reference>
<dbReference type="AlphaFoldDB" id="A0A8H4JYJ5"/>
<gene>
    <name evidence="1" type="ORF">F53441_12314</name>
</gene>
<accession>A0A8H4JYJ5</accession>
<protein>
    <submittedName>
        <fullName evidence="1">Uncharacterized protein</fullName>
    </submittedName>
</protein>
<evidence type="ECO:0000313" key="1">
    <source>
        <dbReference type="EMBL" id="KAF4440366.1"/>
    </source>
</evidence>
<comment type="caution">
    <text evidence="1">The sequence shown here is derived from an EMBL/GenBank/DDBJ whole genome shotgun (WGS) entry which is preliminary data.</text>
</comment>
<evidence type="ECO:0000313" key="2">
    <source>
        <dbReference type="Proteomes" id="UP000605986"/>
    </source>
</evidence>
<dbReference type="EMBL" id="JAADJG010000661">
    <property type="protein sequence ID" value="KAF4440366.1"/>
    <property type="molecule type" value="Genomic_DNA"/>
</dbReference>
<sequence length="135" mass="14779">MVAINNTGRIVRSVDIYPSDFVRNYPVITAGLPGTFIIEGNEFHCFGRVDSNGKLTEMFVCAPGGRPSPLVTAKKHRFRKGWRITSPVPECFELMDQAKRIAREVAGAVIPCVLQPDNPVGKQLESGKAATQPPQ</sequence>
<dbReference type="Proteomes" id="UP000605986">
    <property type="component" value="Unassembled WGS sequence"/>
</dbReference>
<name>A0A8H4JYJ5_9HYPO</name>
<proteinExistence type="predicted"/>
<organism evidence="1 2">
    <name type="scientific">Fusarium austroafricanum</name>
    <dbReference type="NCBI Taxonomy" id="2364996"/>
    <lineage>
        <taxon>Eukaryota</taxon>
        <taxon>Fungi</taxon>
        <taxon>Dikarya</taxon>
        <taxon>Ascomycota</taxon>
        <taxon>Pezizomycotina</taxon>
        <taxon>Sordariomycetes</taxon>
        <taxon>Hypocreomycetidae</taxon>
        <taxon>Hypocreales</taxon>
        <taxon>Nectriaceae</taxon>
        <taxon>Fusarium</taxon>
        <taxon>Fusarium concolor species complex</taxon>
    </lineage>
</organism>